<evidence type="ECO:0000313" key="10">
    <source>
        <dbReference type="EMBL" id="MCX2564483.1"/>
    </source>
</evidence>
<evidence type="ECO:0000256" key="6">
    <source>
        <dbReference type="ARBA" id="ARBA00022989"/>
    </source>
</evidence>
<feature type="transmembrane region" description="Helical" evidence="8">
    <location>
        <begin position="396"/>
        <end position="419"/>
    </location>
</feature>
<feature type="transmembrane region" description="Helical" evidence="8">
    <location>
        <begin position="426"/>
        <end position="446"/>
    </location>
</feature>
<accession>A0ABT3QGS0</accession>
<comment type="subcellular location">
    <subcellularLocation>
        <location evidence="1">Cell membrane</location>
        <topology evidence="1">Multi-pass membrane protein</topology>
    </subcellularLocation>
</comment>
<dbReference type="Proteomes" id="UP001301152">
    <property type="component" value="Unassembled WGS sequence"/>
</dbReference>
<feature type="transmembrane region" description="Helical" evidence="8">
    <location>
        <begin position="110"/>
        <end position="137"/>
    </location>
</feature>
<keyword evidence="5 8" id="KW-0812">Transmembrane</keyword>
<feature type="transmembrane region" description="Helical" evidence="8">
    <location>
        <begin position="186"/>
        <end position="210"/>
    </location>
</feature>
<keyword evidence="3" id="KW-0328">Glycosyltransferase</keyword>
<proteinExistence type="predicted"/>
<protein>
    <submittedName>
        <fullName evidence="10">Glycosyltransferase family 39 protein</fullName>
    </submittedName>
</protein>
<evidence type="ECO:0000313" key="11">
    <source>
        <dbReference type="Proteomes" id="UP001301152"/>
    </source>
</evidence>
<dbReference type="PANTHER" id="PTHR33908">
    <property type="entry name" value="MANNOSYLTRANSFERASE YKCB-RELATED"/>
    <property type="match status" value="1"/>
</dbReference>
<dbReference type="EMBL" id="JAPIUZ010000006">
    <property type="protein sequence ID" value="MCX2564483.1"/>
    <property type="molecule type" value="Genomic_DNA"/>
</dbReference>
<evidence type="ECO:0000256" key="7">
    <source>
        <dbReference type="ARBA" id="ARBA00023136"/>
    </source>
</evidence>
<keyword evidence="11" id="KW-1185">Reference proteome</keyword>
<evidence type="ECO:0000256" key="8">
    <source>
        <dbReference type="SAM" id="Phobius"/>
    </source>
</evidence>
<feature type="transmembrane region" description="Helical" evidence="8">
    <location>
        <begin position="12"/>
        <end position="30"/>
    </location>
</feature>
<comment type="caution">
    <text evidence="10">The sequence shown here is derived from an EMBL/GenBank/DDBJ whole genome shotgun (WGS) entry which is preliminary data.</text>
</comment>
<feature type="transmembrane region" description="Helical" evidence="8">
    <location>
        <begin position="361"/>
        <end position="384"/>
    </location>
</feature>
<feature type="transmembrane region" description="Helical" evidence="8">
    <location>
        <begin position="274"/>
        <end position="299"/>
    </location>
</feature>
<evidence type="ECO:0000256" key="4">
    <source>
        <dbReference type="ARBA" id="ARBA00022679"/>
    </source>
</evidence>
<gene>
    <name evidence="10" type="ORF">OQ497_11015</name>
</gene>
<reference evidence="10 11" key="1">
    <citation type="submission" date="2022-11" db="EMBL/GenBank/DDBJ databases">
        <title>Genome sequencing of Acetobacter type strain.</title>
        <authorList>
            <person name="Heo J."/>
            <person name="Lee D."/>
            <person name="Han B.-H."/>
            <person name="Hong S.-B."/>
            <person name="Kwon S.-W."/>
        </authorList>
    </citation>
    <scope>NUCLEOTIDE SEQUENCE [LARGE SCALE GENOMIC DNA]</scope>
    <source>
        <strain evidence="10 11">KACC 21253</strain>
    </source>
</reference>
<keyword evidence="4" id="KW-0808">Transferase</keyword>
<evidence type="ECO:0000256" key="2">
    <source>
        <dbReference type="ARBA" id="ARBA00022475"/>
    </source>
</evidence>
<evidence type="ECO:0000256" key="1">
    <source>
        <dbReference type="ARBA" id="ARBA00004651"/>
    </source>
</evidence>
<dbReference type="PANTHER" id="PTHR33908:SF3">
    <property type="entry name" value="UNDECAPRENYL PHOSPHATE-ALPHA-4-AMINO-4-DEOXY-L-ARABINOSE ARABINOSYL TRANSFERASE"/>
    <property type="match status" value="1"/>
</dbReference>
<evidence type="ECO:0000259" key="9">
    <source>
        <dbReference type="Pfam" id="PF13231"/>
    </source>
</evidence>
<keyword evidence="6 8" id="KW-1133">Transmembrane helix</keyword>
<evidence type="ECO:0000256" key="3">
    <source>
        <dbReference type="ARBA" id="ARBA00022676"/>
    </source>
</evidence>
<dbReference type="RefSeq" id="WP_173560213.1">
    <property type="nucleotide sequence ID" value="NZ_JAPIUZ010000006.1"/>
</dbReference>
<name>A0ABT3QGS0_9PROT</name>
<feature type="transmembrane region" description="Helical" evidence="8">
    <location>
        <begin position="149"/>
        <end position="166"/>
    </location>
</feature>
<dbReference type="InterPro" id="IPR050297">
    <property type="entry name" value="LipidA_mod_glycosyltrf_83"/>
</dbReference>
<organism evidence="10 11">
    <name type="scientific">Acetobacter thailandicus</name>
    <dbReference type="NCBI Taxonomy" id="1502842"/>
    <lineage>
        <taxon>Bacteria</taxon>
        <taxon>Pseudomonadati</taxon>
        <taxon>Pseudomonadota</taxon>
        <taxon>Alphaproteobacteria</taxon>
        <taxon>Acetobacterales</taxon>
        <taxon>Acetobacteraceae</taxon>
        <taxon>Acetobacter</taxon>
    </lineage>
</organism>
<feature type="domain" description="Glycosyltransferase RgtA/B/C/D-like" evidence="9">
    <location>
        <begin position="71"/>
        <end position="238"/>
    </location>
</feature>
<evidence type="ECO:0000256" key="5">
    <source>
        <dbReference type="ARBA" id="ARBA00022692"/>
    </source>
</evidence>
<dbReference type="Pfam" id="PF13231">
    <property type="entry name" value="PMT_2"/>
    <property type="match status" value="1"/>
</dbReference>
<sequence>MLRHFQGKSRLSIWSLVFIGIFAFLVFLPGRASTPPFDRDEPRYMEATAQMLESGNFVDVRFQDKPRYLQPAGIYWLEAASVALSGTLHDRAVWAYRVPSLLAMSASVAITAWMASVLFGASAGFFAAAMLMASVLVTAESRMGTIDSTLLFSVMLAQVALVRVLLDREARRVTPIKTALLFWGAAGLGLMLKGPVILIPTLGTVAAFCLTERKADIWRRLRPGWGWIVSLVIVLPWCVAIGVVSHGAFFSNAVGTNFLGKVASGQQAHGLPPGYHLLVFLLAFWPGSFFVVAALPVVWRNRLTPAVRYLLCWIIPHWLVFEAIATKLPHYVLPTYPALAVLTAGALAQGDPVWRNWPKALWARVALCVYGGLWTITGLALSVAGPVLLWRLEGQLSLPAFILAGGCGPLVIISAVMLVRSELIKAFVTSATCALLLYAGLFTVVVPKLHSIWLAPRLAALAETYRPCGDKTQVISVSFSEPSLVFLLGGKVKLLGAQAAARLMHNDKACTVALVAQRDREAFVTALGDDKADLLSRGMVTGLNYSNGHHLAISLYFLAQQSN</sequence>
<dbReference type="InterPro" id="IPR038731">
    <property type="entry name" value="RgtA/B/C-like"/>
</dbReference>
<feature type="transmembrane region" description="Helical" evidence="8">
    <location>
        <begin position="231"/>
        <end position="254"/>
    </location>
</feature>
<keyword evidence="7 8" id="KW-0472">Membrane</keyword>
<keyword evidence="2" id="KW-1003">Cell membrane</keyword>